<gene>
    <name evidence="1" type="ORF">LMG8286_00586</name>
</gene>
<protein>
    <submittedName>
        <fullName evidence="1">Uncharacterized protein</fullName>
    </submittedName>
</protein>
<reference evidence="1 2" key="1">
    <citation type="submission" date="2020-11" db="EMBL/GenBank/DDBJ databases">
        <authorList>
            <person name="Peeters C."/>
        </authorList>
    </citation>
    <scope>NUCLEOTIDE SEQUENCE [LARGE SCALE GENOMIC DNA]</scope>
    <source>
        <strain evidence="1 2">LMG 8286</strain>
    </source>
</reference>
<dbReference type="Proteomes" id="UP000789359">
    <property type="component" value="Unassembled WGS sequence"/>
</dbReference>
<evidence type="ECO:0000313" key="1">
    <source>
        <dbReference type="EMBL" id="CAD7286880.1"/>
    </source>
</evidence>
<proteinExistence type="predicted"/>
<dbReference type="RefSeq" id="WP_230056365.1">
    <property type="nucleotide sequence ID" value="NZ_CAJHOE010000001.1"/>
</dbReference>
<organism evidence="1 2">
    <name type="scientific">Campylobacter suis</name>
    <dbReference type="NCBI Taxonomy" id="2790657"/>
    <lineage>
        <taxon>Bacteria</taxon>
        <taxon>Pseudomonadati</taxon>
        <taxon>Campylobacterota</taxon>
        <taxon>Epsilonproteobacteria</taxon>
        <taxon>Campylobacterales</taxon>
        <taxon>Campylobacteraceae</taxon>
        <taxon>Campylobacter</taxon>
    </lineage>
</organism>
<evidence type="ECO:0000313" key="2">
    <source>
        <dbReference type="Proteomes" id="UP000789359"/>
    </source>
</evidence>
<comment type="caution">
    <text evidence="1">The sequence shown here is derived from an EMBL/GenBank/DDBJ whole genome shotgun (WGS) entry which is preliminary data.</text>
</comment>
<accession>A0ABM8Q231</accession>
<name>A0ABM8Q231_9BACT</name>
<keyword evidence="2" id="KW-1185">Reference proteome</keyword>
<dbReference type="EMBL" id="CAJHOE010000001">
    <property type="protein sequence ID" value="CAD7286880.1"/>
    <property type="molecule type" value="Genomic_DNA"/>
</dbReference>
<sequence length="60" mass="7124">MSRNKNIIKQLESYRREEQLNKIKKACIDSLFPNNATQKECICVCEKQFNIKISHKKINI</sequence>